<evidence type="ECO:0000313" key="2">
    <source>
        <dbReference type="Proteomes" id="UP000515344"/>
    </source>
</evidence>
<evidence type="ECO:0008006" key="3">
    <source>
        <dbReference type="Google" id="ProtNLM"/>
    </source>
</evidence>
<dbReference type="Gene3D" id="1.25.10.10">
    <property type="entry name" value="Leucine-rich Repeat Variant"/>
    <property type="match status" value="1"/>
</dbReference>
<dbReference type="AlphaFoldDB" id="A0A7G5XM94"/>
<organism evidence="1 2">
    <name type="scientific">Lacibacter sediminis</name>
    <dbReference type="NCBI Taxonomy" id="2760713"/>
    <lineage>
        <taxon>Bacteria</taxon>
        <taxon>Pseudomonadati</taxon>
        <taxon>Bacteroidota</taxon>
        <taxon>Chitinophagia</taxon>
        <taxon>Chitinophagales</taxon>
        <taxon>Chitinophagaceae</taxon>
        <taxon>Lacibacter</taxon>
    </lineage>
</organism>
<dbReference type="SUPFAM" id="SSF48371">
    <property type="entry name" value="ARM repeat"/>
    <property type="match status" value="1"/>
</dbReference>
<dbReference type="Proteomes" id="UP000515344">
    <property type="component" value="Chromosome"/>
</dbReference>
<gene>
    <name evidence="1" type="ORF">H4075_10635</name>
</gene>
<evidence type="ECO:0000313" key="1">
    <source>
        <dbReference type="EMBL" id="QNA46597.1"/>
    </source>
</evidence>
<name>A0A7G5XM94_9BACT</name>
<keyword evidence="2" id="KW-1185">Reference proteome</keyword>
<reference evidence="2" key="1">
    <citation type="submission" date="2020-08" db="EMBL/GenBank/DDBJ databases">
        <title>Lacibacter sp. S13-6-6 genome sequencing.</title>
        <authorList>
            <person name="Jin L."/>
        </authorList>
    </citation>
    <scope>NUCLEOTIDE SEQUENCE [LARGE SCALE GENOMIC DNA]</scope>
    <source>
        <strain evidence="2">S13-6-6</strain>
    </source>
</reference>
<dbReference type="RefSeq" id="WP_182806489.1">
    <property type="nucleotide sequence ID" value="NZ_CP060007.1"/>
</dbReference>
<dbReference type="InterPro" id="IPR016024">
    <property type="entry name" value="ARM-type_fold"/>
</dbReference>
<accession>A0A7G5XM94</accession>
<sequence>MNLREEILAKHSKEQTNKIIDWIGSSQKRFDELVHLFLTDEYRVVQRAAWPIGSIAETQPQLLRKHLPVFVGLLRKPGLHNAVRRNITRLLQYISIPEKLKGDVMDACFSFICDVQEKAAVKAFSLTILEQLAKEYPEIMPEINTVIEERWDFETAAFHSRAKKILAKSSIKKKEKKDERR</sequence>
<dbReference type="KEGG" id="lacs:H4075_10635"/>
<dbReference type="InterPro" id="IPR011989">
    <property type="entry name" value="ARM-like"/>
</dbReference>
<protein>
    <recommendedName>
        <fullName evidence="3">HEAT repeat domain-containing protein</fullName>
    </recommendedName>
</protein>
<proteinExistence type="predicted"/>
<dbReference type="EMBL" id="CP060007">
    <property type="protein sequence ID" value="QNA46597.1"/>
    <property type="molecule type" value="Genomic_DNA"/>
</dbReference>